<evidence type="ECO:0000256" key="3">
    <source>
        <dbReference type="ARBA" id="ARBA00022989"/>
    </source>
</evidence>
<dbReference type="STRING" id="569365.A0A0D1Z8V0"/>
<name>A0A0D1Z8V0_9EURO</name>
<keyword evidence="2 5" id="KW-0812">Transmembrane</keyword>
<keyword evidence="6" id="KW-0732">Signal</keyword>
<evidence type="ECO:0000256" key="6">
    <source>
        <dbReference type="SAM" id="SignalP"/>
    </source>
</evidence>
<organism evidence="8 9">
    <name type="scientific">Cladophialophora immunda</name>
    <dbReference type="NCBI Taxonomy" id="569365"/>
    <lineage>
        <taxon>Eukaryota</taxon>
        <taxon>Fungi</taxon>
        <taxon>Dikarya</taxon>
        <taxon>Ascomycota</taxon>
        <taxon>Pezizomycotina</taxon>
        <taxon>Eurotiomycetes</taxon>
        <taxon>Chaetothyriomycetidae</taxon>
        <taxon>Chaetothyriales</taxon>
        <taxon>Herpotrichiellaceae</taxon>
        <taxon>Cladophialophora</taxon>
    </lineage>
</organism>
<comment type="subcellular location">
    <subcellularLocation>
        <location evidence="1">Membrane</location>
        <topology evidence="1">Multi-pass membrane protein</topology>
    </subcellularLocation>
</comment>
<dbReference type="GeneID" id="27348987"/>
<evidence type="ECO:0000256" key="4">
    <source>
        <dbReference type="ARBA" id="ARBA00023136"/>
    </source>
</evidence>
<proteinExistence type="predicted"/>
<evidence type="ECO:0000313" key="8">
    <source>
        <dbReference type="EMBL" id="KIW24056.1"/>
    </source>
</evidence>
<dbReference type="OrthoDB" id="2117453at2759"/>
<evidence type="ECO:0000256" key="2">
    <source>
        <dbReference type="ARBA" id="ARBA00022692"/>
    </source>
</evidence>
<dbReference type="Proteomes" id="UP000054466">
    <property type="component" value="Unassembled WGS sequence"/>
</dbReference>
<dbReference type="GO" id="GO:0016020">
    <property type="term" value="C:membrane"/>
    <property type="evidence" value="ECO:0007669"/>
    <property type="project" value="UniProtKB-SubCell"/>
</dbReference>
<sequence length="159" mass="17044">MALTDLVLLVLLCTALVFSIIELGLSADAVDLSIGASVAHDRFSFVVFCSVWTLLLASFFIFFPYFSSRRDTERLMAPLTIALNAVTMIFWLAGFAAVADLFGGGNPQGVAGALLAFAVMLWLLFLAILILNILTATGVLRSERMGHSRLTTGKPAATV</sequence>
<reference evidence="8 9" key="1">
    <citation type="submission" date="2015-01" db="EMBL/GenBank/DDBJ databases">
        <title>The Genome Sequence of Cladophialophora immunda CBS83496.</title>
        <authorList>
            <consortium name="The Broad Institute Genomics Platform"/>
            <person name="Cuomo C."/>
            <person name="de Hoog S."/>
            <person name="Gorbushina A."/>
            <person name="Stielow B."/>
            <person name="Teixiera M."/>
            <person name="Abouelleil A."/>
            <person name="Chapman S.B."/>
            <person name="Priest M."/>
            <person name="Young S.K."/>
            <person name="Wortman J."/>
            <person name="Nusbaum C."/>
            <person name="Birren B."/>
        </authorList>
    </citation>
    <scope>NUCLEOTIDE SEQUENCE [LARGE SCALE GENOMIC DNA]</scope>
    <source>
        <strain evidence="8 9">CBS 83496</strain>
    </source>
</reference>
<feature type="transmembrane region" description="Helical" evidence="5">
    <location>
        <begin position="110"/>
        <end position="140"/>
    </location>
</feature>
<gene>
    <name evidence="8" type="ORF">PV07_09793</name>
</gene>
<accession>A0A0D1Z8V0</accession>
<evidence type="ECO:0000256" key="1">
    <source>
        <dbReference type="ARBA" id="ARBA00004141"/>
    </source>
</evidence>
<evidence type="ECO:0000313" key="9">
    <source>
        <dbReference type="Proteomes" id="UP000054466"/>
    </source>
</evidence>
<dbReference type="RefSeq" id="XP_016244272.1">
    <property type="nucleotide sequence ID" value="XM_016397081.1"/>
</dbReference>
<protein>
    <recommendedName>
        <fullName evidence="7">MARVEL domain-containing protein</fullName>
    </recommendedName>
</protein>
<feature type="signal peptide" evidence="6">
    <location>
        <begin position="1"/>
        <end position="19"/>
    </location>
</feature>
<dbReference type="HOGENOM" id="CLU_109915_3_1_1"/>
<dbReference type="VEuPathDB" id="FungiDB:PV07_09793"/>
<keyword evidence="3 5" id="KW-1133">Transmembrane helix</keyword>
<feature type="chain" id="PRO_5002237521" description="MARVEL domain-containing protein" evidence="6">
    <location>
        <begin position="20"/>
        <end position="159"/>
    </location>
</feature>
<evidence type="ECO:0000256" key="5">
    <source>
        <dbReference type="SAM" id="Phobius"/>
    </source>
</evidence>
<feature type="domain" description="MARVEL" evidence="7">
    <location>
        <begin position="8"/>
        <end position="131"/>
    </location>
</feature>
<evidence type="ECO:0000259" key="7">
    <source>
        <dbReference type="Pfam" id="PF01284"/>
    </source>
</evidence>
<keyword evidence="4 5" id="KW-0472">Membrane</keyword>
<feature type="transmembrane region" description="Helical" evidence="5">
    <location>
        <begin position="42"/>
        <end position="63"/>
    </location>
</feature>
<dbReference type="EMBL" id="KN847045">
    <property type="protein sequence ID" value="KIW24056.1"/>
    <property type="molecule type" value="Genomic_DNA"/>
</dbReference>
<dbReference type="AlphaFoldDB" id="A0A0D1Z8V0"/>
<dbReference type="InterPro" id="IPR008253">
    <property type="entry name" value="Marvel"/>
</dbReference>
<feature type="transmembrane region" description="Helical" evidence="5">
    <location>
        <begin position="75"/>
        <end position="98"/>
    </location>
</feature>
<keyword evidence="9" id="KW-1185">Reference proteome</keyword>
<dbReference type="Pfam" id="PF01284">
    <property type="entry name" value="MARVEL"/>
    <property type="match status" value="1"/>
</dbReference>